<organism evidence="1 2">
    <name type="scientific">Danaus chrysippus</name>
    <name type="common">African queen</name>
    <dbReference type="NCBI Taxonomy" id="151541"/>
    <lineage>
        <taxon>Eukaryota</taxon>
        <taxon>Metazoa</taxon>
        <taxon>Ecdysozoa</taxon>
        <taxon>Arthropoda</taxon>
        <taxon>Hexapoda</taxon>
        <taxon>Insecta</taxon>
        <taxon>Pterygota</taxon>
        <taxon>Neoptera</taxon>
        <taxon>Endopterygota</taxon>
        <taxon>Lepidoptera</taxon>
        <taxon>Glossata</taxon>
        <taxon>Ditrysia</taxon>
        <taxon>Papilionoidea</taxon>
        <taxon>Nymphalidae</taxon>
        <taxon>Danainae</taxon>
        <taxon>Danaini</taxon>
        <taxon>Danaina</taxon>
        <taxon>Danaus</taxon>
        <taxon>Anosia</taxon>
    </lineage>
</organism>
<protein>
    <submittedName>
        <fullName evidence="1">(African queen) hypothetical protein</fullName>
    </submittedName>
</protein>
<dbReference type="EMBL" id="CAKASE010000044">
    <property type="protein sequence ID" value="CAG9559467.1"/>
    <property type="molecule type" value="Genomic_DNA"/>
</dbReference>
<evidence type="ECO:0000313" key="2">
    <source>
        <dbReference type="Proteomes" id="UP000789524"/>
    </source>
</evidence>
<accession>A0A8J2QCE6</accession>
<keyword evidence="2" id="KW-1185">Reference proteome</keyword>
<evidence type="ECO:0000313" key="1">
    <source>
        <dbReference type="EMBL" id="CAG9559467.1"/>
    </source>
</evidence>
<reference evidence="1" key="1">
    <citation type="submission" date="2021-09" db="EMBL/GenBank/DDBJ databases">
        <authorList>
            <person name="Martin H S."/>
        </authorList>
    </citation>
    <scope>NUCLEOTIDE SEQUENCE</scope>
</reference>
<proteinExistence type="predicted"/>
<sequence length="96" mass="11089">MCWFPAFQELPPGVKFIVLASDPDLVRPCQRPAGRTCLDREFNVVSDTRHWHVIQVRIIKYRALWMVCECDVTQHTVMTISSTDQARVKRLASNSD</sequence>
<dbReference type="Proteomes" id="UP000789524">
    <property type="component" value="Unassembled WGS sequence"/>
</dbReference>
<gene>
    <name evidence="1" type="ORF">DCHRY22_LOCUS1334</name>
</gene>
<dbReference type="AlphaFoldDB" id="A0A8J2QCE6"/>
<name>A0A8J2QCE6_9NEOP</name>
<comment type="caution">
    <text evidence="1">The sequence shown here is derived from an EMBL/GenBank/DDBJ whole genome shotgun (WGS) entry which is preliminary data.</text>
</comment>